<organism evidence="2 3">
    <name type="scientific">Chrysosporum bergii ANA360D</name>
    <dbReference type="NCBI Taxonomy" id="617107"/>
    <lineage>
        <taxon>Bacteria</taxon>
        <taxon>Bacillati</taxon>
        <taxon>Cyanobacteriota</taxon>
        <taxon>Cyanophyceae</taxon>
        <taxon>Nostocales</taxon>
        <taxon>Nodulariaceae</taxon>
        <taxon>Chrysosporum</taxon>
    </lineage>
</organism>
<dbReference type="AlphaFoldDB" id="A0AA43KA84"/>
<keyword evidence="3" id="KW-1185">Reference proteome</keyword>
<gene>
    <name evidence="2" type="ORF">NWP17_00630</name>
</gene>
<evidence type="ECO:0000256" key="1">
    <source>
        <dbReference type="SAM" id="MobiDB-lite"/>
    </source>
</evidence>
<protein>
    <submittedName>
        <fullName evidence="2">Uncharacterized protein</fullName>
    </submittedName>
</protein>
<accession>A0AA43KA84</accession>
<reference evidence="2 3" key="1">
    <citation type="journal article" date="2023" name="J. Phycol.">
        <title>Chrysosporum ovalisporum is synonymous with the true-branching cyanobacterium Umezakia natans (Nostocales/Aphanizomenonaceae).</title>
        <authorList>
            <person name="McGregor G.B."/>
            <person name="Sendall B.C."/>
            <person name="Niiyama Y."/>
            <person name="Tuji A."/>
            <person name="Willis A."/>
        </authorList>
    </citation>
    <scope>NUCLEOTIDE SEQUENCE [LARGE SCALE GENOMIC DNA]</scope>
    <source>
        <strain evidence="2 3">ANA360D</strain>
    </source>
</reference>
<dbReference type="EMBL" id="JANQDH010000006">
    <property type="protein sequence ID" value="MDH6058963.1"/>
    <property type="molecule type" value="Genomic_DNA"/>
</dbReference>
<proteinExistence type="predicted"/>
<evidence type="ECO:0000313" key="3">
    <source>
        <dbReference type="Proteomes" id="UP001159387"/>
    </source>
</evidence>
<evidence type="ECO:0000313" key="2">
    <source>
        <dbReference type="EMBL" id="MDH6058963.1"/>
    </source>
</evidence>
<sequence>MSEKTLQSKLFIDLSPQSQELISGGQILLGGQTRPDITVTGVLTDSSGQRIPVRILGFVAGQPVGGGFGGGGFGGGGSRPFGGGGNPFDGF</sequence>
<dbReference type="Proteomes" id="UP001159387">
    <property type="component" value="Unassembled WGS sequence"/>
</dbReference>
<comment type="caution">
    <text evidence="2">The sequence shown here is derived from an EMBL/GenBank/DDBJ whole genome shotgun (WGS) entry which is preliminary data.</text>
</comment>
<dbReference type="RefSeq" id="WP_280652983.1">
    <property type="nucleotide sequence ID" value="NZ_JANQDH010000006.1"/>
</dbReference>
<name>A0AA43KA84_9CYAN</name>
<feature type="region of interest" description="Disordered" evidence="1">
    <location>
        <begin position="70"/>
        <end position="91"/>
    </location>
</feature>